<dbReference type="EMBL" id="CP040558">
    <property type="protein sequence ID" value="QCU73834.1"/>
    <property type="molecule type" value="Genomic_DNA"/>
</dbReference>
<evidence type="ECO:0000313" key="1">
    <source>
        <dbReference type="EMBL" id="QCU73834.1"/>
    </source>
</evidence>
<dbReference type="Gene3D" id="3.40.50.410">
    <property type="entry name" value="von Willebrand factor, type A domain"/>
    <property type="match status" value="1"/>
</dbReference>
<dbReference type="KEGG" id="pdv:FFU37_04930"/>
<gene>
    <name evidence="1" type="ORF">FFU37_04930</name>
</gene>
<dbReference type="PANTHER" id="PTHR36846:SF1">
    <property type="entry name" value="PROTEIN VIAA"/>
    <property type="match status" value="1"/>
</dbReference>
<reference evidence="1 2" key="1">
    <citation type="submission" date="2019-05" db="EMBL/GenBank/DDBJ databases">
        <title>Complete genome sequence of Pseudoalteromonas sp. 16-SW-7(T) isolated from the Okhotsk Sea, Russia.</title>
        <authorList>
            <person name="Nguyen T.H."/>
            <person name="Nedashkovskaya O.I."/>
            <person name="Kim S.-G."/>
        </authorList>
    </citation>
    <scope>NUCLEOTIDE SEQUENCE [LARGE SCALE GENOMIC DNA]</scope>
    <source>
        <strain evidence="1 2">16-SW-7</strain>
    </source>
</reference>
<dbReference type="GO" id="GO:0005829">
    <property type="term" value="C:cytosol"/>
    <property type="evidence" value="ECO:0007669"/>
    <property type="project" value="TreeGrafter"/>
</dbReference>
<evidence type="ECO:0000313" key="2">
    <source>
        <dbReference type="Proteomes" id="UP000310065"/>
    </source>
</evidence>
<dbReference type="RefSeq" id="WP_138488853.1">
    <property type="nucleotide sequence ID" value="NZ_CP040558.1"/>
</dbReference>
<dbReference type="InterPro" id="IPR036465">
    <property type="entry name" value="vWFA_dom_sf"/>
</dbReference>
<dbReference type="SUPFAM" id="SSF53300">
    <property type="entry name" value="vWA-like"/>
    <property type="match status" value="1"/>
</dbReference>
<name>A0A4P9IZV9_9GAMM</name>
<dbReference type="AlphaFoldDB" id="A0A4P9IZV9"/>
<dbReference type="GeneID" id="88774984"/>
<dbReference type="InterPro" id="IPR008912">
    <property type="entry name" value="Uncharacterised_CoxE"/>
</dbReference>
<accession>A0A4P9IZV9</accession>
<protein>
    <submittedName>
        <fullName evidence="1">VWA domain-containing protein</fullName>
    </submittedName>
</protein>
<dbReference type="Proteomes" id="UP000310065">
    <property type="component" value="Chromosome L1"/>
</dbReference>
<sequence length="492" mass="55737">MRKVDEHATTMLAEICNDYQRVFEQAPNLSLQVEERLKNWADKTNRHCLLEYPYYDAQNELDAFTGLDFDSITTQKYELALNKYKALCLKSNVNYNKDFWDTDLVHLKNEAVASNSKSVKAASDLATSANLLAKEWQKLLCSLYEQWELEQITLLRKKFLKSLAKKLKLIDEMLTLLCTLGIEPGILLDLSSGSLRLNNLAKVKSLMERIHSDEGIKKLLDLLGRINQTKKSERIETVTHSYIQKSPIIDINSKEEIVGIKLSKDIEHALPSELALLSDEETSILFDLKYVESSLMCFEMSGQQFVDEEFEIEEELTVDEDEQKGPVIICIDTSGSMRGTPETVAKAVALVMSLKAQAKNRDCYIINFSTSINTLDLSKGFSLEKLTDFLSMSFYGGTDVGPTISHAVNLMTENTYNKADLLIVSDFIMDGLPTSEIEAISALKMNGNKFFSLVVGDCYLSKRLREVFDQEWIYNPHNGSIKELVAIESWLD</sequence>
<dbReference type="PANTHER" id="PTHR36846">
    <property type="entry name" value="PROTEIN VIAA"/>
    <property type="match status" value="1"/>
</dbReference>
<proteinExistence type="predicted"/>
<organism evidence="1 2">
    <name type="scientific">Pseudoalteromonas distincta</name>
    <dbReference type="NCBI Taxonomy" id="77608"/>
    <lineage>
        <taxon>Bacteria</taxon>
        <taxon>Pseudomonadati</taxon>
        <taxon>Pseudomonadota</taxon>
        <taxon>Gammaproteobacteria</taxon>
        <taxon>Alteromonadales</taxon>
        <taxon>Pseudoalteromonadaceae</taxon>
        <taxon>Pseudoalteromonas</taxon>
    </lineage>
</organism>
<dbReference type="Pfam" id="PF05762">
    <property type="entry name" value="VWA_CoxE"/>
    <property type="match status" value="1"/>
</dbReference>